<protein>
    <submittedName>
        <fullName evidence="1">Uncharacterized protein</fullName>
    </submittedName>
</protein>
<dbReference type="InParanoid" id="A7E5D7"/>
<sequence length="30" mass="3489">MGEIPKILWIGSTVVYFKFILSHKITKLLI</sequence>
<dbReference type="EMBL" id="CH476621">
    <property type="protein sequence ID" value="EDN91109.1"/>
    <property type="molecule type" value="Genomic_DNA"/>
</dbReference>
<name>A7E5D7_SCLS1</name>
<proteinExistence type="predicted"/>
<evidence type="ECO:0000313" key="2">
    <source>
        <dbReference type="Proteomes" id="UP000001312"/>
    </source>
</evidence>
<dbReference type="HOGENOM" id="CLU_3406568_0_0_1"/>
<evidence type="ECO:0000313" key="1">
    <source>
        <dbReference type="EMBL" id="EDN91109.1"/>
    </source>
</evidence>
<dbReference type="AlphaFoldDB" id="A7E5D7"/>
<dbReference type="GeneID" id="5495191"/>
<keyword evidence="2" id="KW-1185">Reference proteome</keyword>
<accession>A7E5D7</accession>
<gene>
    <name evidence="1" type="ORF">SS1G_00512</name>
</gene>
<dbReference type="RefSeq" id="XP_001598423.1">
    <property type="nucleotide sequence ID" value="XM_001598373.1"/>
</dbReference>
<reference evidence="2" key="1">
    <citation type="journal article" date="2011" name="PLoS Genet.">
        <title>Genomic analysis of the necrotrophic fungal pathogens Sclerotinia sclerotiorum and Botrytis cinerea.</title>
        <authorList>
            <person name="Amselem J."/>
            <person name="Cuomo C.A."/>
            <person name="van Kan J.A."/>
            <person name="Viaud M."/>
            <person name="Benito E.P."/>
            <person name="Couloux A."/>
            <person name="Coutinho P.M."/>
            <person name="de Vries R.P."/>
            <person name="Dyer P.S."/>
            <person name="Fillinger S."/>
            <person name="Fournier E."/>
            <person name="Gout L."/>
            <person name="Hahn M."/>
            <person name="Kohn L."/>
            <person name="Lapalu N."/>
            <person name="Plummer K.M."/>
            <person name="Pradier J.M."/>
            <person name="Quevillon E."/>
            <person name="Sharon A."/>
            <person name="Simon A."/>
            <person name="ten Have A."/>
            <person name="Tudzynski B."/>
            <person name="Tudzynski P."/>
            <person name="Wincker P."/>
            <person name="Andrew M."/>
            <person name="Anthouard V."/>
            <person name="Beever R.E."/>
            <person name="Beffa R."/>
            <person name="Benoit I."/>
            <person name="Bouzid O."/>
            <person name="Brault B."/>
            <person name="Chen Z."/>
            <person name="Choquer M."/>
            <person name="Collemare J."/>
            <person name="Cotton P."/>
            <person name="Danchin E.G."/>
            <person name="Da Silva C."/>
            <person name="Gautier A."/>
            <person name="Giraud C."/>
            <person name="Giraud T."/>
            <person name="Gonzalez C."/>
            <person name="Grossetete S."/>
            <person name="Guldener U."/>
            <person name="Henrissat B."/>
            <person name="Howlett B.J."/>
            <person name="Kodira C."/>
            <person name="Kretschmer M."/>
            <person name="Lappartient A."/>
            <person name="Leroch M."/>
            <person name="Levis C."/>
            <person name="Mauceli E."/>
            <person name="Neuveglise C."/>
            <person name="Oeser B."/>
            <person name="Pearson M."/>
            <person name="Poulain J."/>
            <person name="Poussereau N."/>
            <person name="Quesneville H."/>
            <person name="Rascle C."/>
            <person name="Schumacher J."/>
            <person name="Segurens B."/>
            <person name="Sexton A."/>
            <person name="Silva E."/>
            <person name="Sirven C."/>
            <person name="Soanes D.M."/>
            <person name="Talbot N.J."/>
            <person name="Templeton M."/>
            <person name="Yandava C."/>
            <person name="Yarden O."/>
            <person name="Zeng Q."/>
            <person name="Rollins J.A."/>
            <person name="Lebrun M.H."/>
            <person name="Dickman M."/>
        </authorList>
    </citation>
    <scope>NUCLEOTIDE SEQUENCE [LARGE SCALE GENOMIC DNA]</scope>
    <source>
        <strain evidence="2">ATCC 18683 / 1980 / Ss-1</strain>
    </source>
</reference>
<dbReference type="Proteomes" id="UP000001312">
    <property type="component" value="Unassembled WGS sequence"/>
</dbReference>
<dbReference type="KEGG" id="ssl:SS1G_00512"/>
<organism evidence="1 2">
    <name type="scientific">Sclerotinia sclerotiorum (strain ATCC 18683 / 1980 / Ss-1)</name>
    <name type="common">White mold</name>
    <name type="synonym">Whetzelinia sclerotiorum</name>
    <dbReference type="NCBI Taxonomy" id="665079"/>
    <lineage>
        <taxon>Eukaryota</taxon>
        <taxon>Fungi</taxon>
        <taxon>Dikarya</taxon>
        <taxon>Ascomycota</taxon>
        <taxon>Pezizomycotina</taxon>
        <taxon>Leotiomycetes</taxon>
        <taxon>Helotiales</taxon>
        <taxon>Sclerotiniaceae</taxon>
        <taxon>Sclerotinia</taxon>
    </lineage>
</organism>